<dbReference type="InterPro" id="IPR001296">
    <property type="entry name" value="Glyco_trans_1"/>
</dbReference>
<feature type="domain" description="Glycosyl transferase family 1" evidence="1">
    <location>
        <begin position="318"/>
        <end position="478"/>
    </location>
</feature>
<dbReference type="RefSeq" id="WP_017638308.1">
    <property type="nucleotide sequence ID" value="NZ_JAUOQO010000004.1"/>
</dbReference>
<keyword evidence="2" id="KW-0808">Transferase</keyword>
<dbReference type="AlphaFoldDB" id="A0AAW7YNP5"/>
<gene>
    <name evidence="2" type="ORF">Q4528_06320</name>
</gene>
<sequence length="502" mass="59226">MIYTVTSTLPPSHGGRTQALLRRIKLIDEEFNVPTKILTTNYNRNYPNIYKKFLEDHKVTDNIEFENIYEWLTNFKIYDVPKTKILKKPKYNKVSKRISGLKAEKNPQNHEIKYYDKNHQLVRFRKYFSNNSILHYEDVISPETGMKTMRHEYNSYGYLHRVLHYFDGSKKKSQEMMFYPDGEMYCERHFKDNDKNSVNLVKLLKNGEVYETFSDDKAFAKYYFEHKFNDDDIVFCDARLLDDPLLSQSHQTRNILVLHSSHLSGKKIKKSFKYAFEHKENVEKFIVLTQQQKEDIQQMYDIADNQFTLIPHFIEDTTAKEPTKDDEKEDRFVFIGRFSKEKQLDHLLKAYNEFLKSGHQTKLALFGRDVDNQRAMMDDLIETYQLNDKVSIHKYTSNPLAEFKKSKASLLTSSYEGFGLTIMESISMGCPVVSYDVRYGPNEIIDHGQNGYLVEANNINQLAEYMTQIIEHPLTNVKNNEKLYYSSAVNNYKQLLEHLNVI</sequence>
<organism evidence="2 3">
    <name type="scientific">Staphylococcus pasteuri_A</name>
    <dbReference type="NCBI Taxonomy" id="3062664"/>
    <lineage>
        <taxon>Bacteria</taxon>
        <taxon>Bacillati</taxon>
        <taxon>Bacillota</taxon>
        <taxon>Bacilli</taxon>
        <taxon>Bacillales</taxon>
        <taxon>Staphylococcaceae</taxon>
        <taxon>Staphylococcus</taxon>
    </lineage>
</organism>
<dbReference type="GO" id="GO:0016757">
    <property type="term" value="F:glycosyltransferase activity"/>
    <property type="evidence" value="ECO:0007669"/>
    <property type="project" value="UniProtKB-KW"/>
</dbReference>
<dbReference type="EMBL" id="JAUOQO010000004">
    <property type="protein sequence ID" value="MDO6573771.1"/>
    <property type="molecule type" value="Genomic_DNA"/>
</dbReference>
<accession>A0AAW7YNP5</accession>
<keyword evidence="2" id="KW-0328">Glycosyltransferase</keyword>
<dbReference type="PANTHER" id="PTHR12526">
    <property type="entry name" value="GLYCOSYLTRANSFERASE"/>
    <property type="match status" value="1"/>
</dbReference>
<dbReference type="PANTHER" id="PTHR12526:SF630">
    <property type="entry name" value="GLYCOSYLTRANSFERASE"/>
    <property type="match status" value="1"/>
</dbReference>
<proteinExistence type="predicted"/>
<protein>
    <submittedName>
        <fullName evidence="2">Glycosyltransferase</fullName>
        <ecNumber evidence="2">2.4.-.-</ecNumber>
    </submittedName>
</protein>
<dbReference type="Gene3D" id="3.40.50.2000">
    <property type="entry name" value="Glycogen Phosphorylase B"/>
    <property type="match status" value="3"/>
</dbReference>
<name>A0AAW7YNP5_9STAP</name>
<dbReference type="EC" id="2.4.-.-" evidence="2"/>
<evidence type="ECO:0000313" key="2">
    <source>
        <dbReference type="EMBL" id="MDO6573771.1"/>
    </source>
</evidence>
<dbReference type="Proteomes" id="UP001170310">
    <property type="component" value="Unassembled WGS sequence"/>
</dbReference>
<reference evidence="2" key="1">
    <citation type="submission" date="2023-07" db="EMBL/GenBank/DDBJ databases">
        <title>Genome content predicts the carbon catabolic preferences of heterotrophic bacteria.</title>
        <authorList>
            <person name="Gralka M."/>
        </authorList>
    </citation>
    <scope>NUCLEOTIDE SEQUENCE</scope>
    <source>
        <strain evidence="2">E2R20</strain>
    </source>
</reference>
<dbReference type="GeneID" id="72471368"/>
<evidence type="ECO:0000313" key="3">
    <source>
        <dbReference type="Proteomes" id="UP001170310"/>
    </source>
</evidence>
<comment type="caution">
    <text evidence="2">The sequence shown here is derived from an EMBL/GenBank/DDBJ whole genome shotgun (WGS) entry which is preliminary data.</text>
</comment>
<dbReference type="Pfam" id="PF00534">
    <property type="entry name" value="Glycos_transf_1"/>
    <property type="match status" value="1"/>
</dbReference>
<evidence type="ECO:0000259" key="1">
    <source>
        <dbReference type="Pfam" id="PF00534"/>
    </source>
</evidence>
<dbReference type="SUPFAM" id="SSF53756">
    <property type="entry name" value="UDP-Glycosyltransferase/glycogen phosphorylase"/>
    <property type="match status" value="1"/>
</dbReference>
<keyword evidence="3" id="KW-1185">Reference proteome</keyword>